<organism evidence="1 2">
    <name type="scientific">Cladorrhinum samala</name>
    <dbReference type="NCBI Taxonomy" id="585594"/>
    <lineage>
        <taxon>Eukaryota</taxon>
        <taxon>Fungi</taxon>
        <taxon>Dikarya</taxon>
        <taxon>Ascomycota</taxon>
        <taxon>Pezizomycotina</taxon>
        <taxon>Sordariomycetes</taxon>
        <taxon>Sordariomycetidae</taxon>
        <taxon>Sordariales</taxon>
        <taxon>Podosporaceae</taxon>
        <taxon>Cladorrhinum</taxon>
    </lineage>
</organism>
<sequence>MENVHPWDLVIDYSMNFETDYYPEIALEFQIPPLVDNYLHIGAAPDEVWNEATYKALLSRPASSEEQFYLAIAVEILMRGTGPWQAMIGLCMLLAPEYTRNRNFHPTRQETGCRSRCWVDTIACWKAHGVVRGDYSRPWRPPSGPAFFRPMECRILLRVADEEAKDLMMKGSLAEFHNIDRRVGPSLRFIDDGEEIEFESQIFRMLGMLVNQLECHPADVSDIAWQTSDEYDSGTF</sequence>
<name>A0AAV9I378_9PEZI</name>
<accession>A0AAV9I378</accession>
<reference evidence="1" key="1">
    <citation type="journal article" date="2023" name="Mol. Phylogenet. Evol.">
        <title>Genome-scale phylogeny and comparative genomics of the fungal order Sordariales.</title>
        <authorList>
            <person name="Hensen N."/>
            <person name="Bonometti L."/>
            <person name="Westerberg I."/>
            <person name="Brannstrom I.O."/>
            <person name="Guillou S."/>
            <person name="Cros-Aarteil S."/>
            <person name="Calhoun S."/>
            <person name="Haridas S."/>
            <person name="Kuo A."/>
            <person name="Mondo S."/>
            <person name="Pangilinan J."/>
            <person name="Riley R."/>
            <person name="LaButti K."/>
            <person name="Andreopoulos B."/>
            <person name="Lipzen A."/>
            <person name="Chen C."/>
            <person name="Yan M."/>
            <person name="Daum C."/>
            <person name="Ng V."/>
            <person name="Clum A."/>
            <person name="Steindorff A."/>
            <person name="Ohm R.A."/>
            <person name="Martin F."/>
            <person name="Silar P."/>
            <person name="Natvig D.O."/>
            <person name="Lalanne C."/>
            <person name="Gautier V."/>
            <person name="Ament-Velasquez S.L."/>
            <person name="Kruys A."/>
            <person name="Hutchinson M.I."/>
            <person name="Powell A.J."/>
            <person name="Barry K."/>
            <person name="Miller A.N."/>
            <person name="Grigoriev I.V."/>
            <person name="Debuchy R."/>
            <person name="Gladieux P."/>
            <person name="Hiltunen Thoren M."/>
            <person name="Johannesson H."/>
        </authorList>
    </citation>
    <scope>NUCLEOTIDE SEQUENCE</scope>
    <source>
        <strain evidence="1">PSN324</strain>
    </source>
</reference>
<evidence type="ECO:0000313" key="1">
    <source>
        <dbReference type="EMBL" id="KAK4466246.1"/>
    </source>
</evidence>
<protein>
    <submittedName>
        <fullName evidence="1">Uncharacterized protein</fullName>
    </submittedName>
</protein>
<comment type="caution">
    <text evidence="1">The sequence shown here is derived from an EMBL/GenBank/DDBJ whole genome shotgun (WGS) entry which is preliminary data.</text>
</comment>
<keyword evidence="2" id="KW-1185">Reference proteome</keyword>
<dbReference type="Proteomes" id="UP001321749">
    <property type="component" value="Unassembled WGS sequence"/>
</dbReference>
<gene>
    <name evidence="1" type="ORF">QBC42DRAFT_247860</name>
</gene>
<dbReference type="EMBL" id="MU864933">
    <property type="protein sequence ID" value="KAK4466246.1"/>
    <property type="molecule type" value="Genomic_DNA"/>
</dbReference>
<dbReference type="AlphaFoldDB" id="A0AAV9I378"/>
<evidence type="ECO:0000313" key="2">
    <source>
        <dbReference type="Proteomes" id="UP001321749"/>
    </source>
</evidence>
<proteinExistence type="predicted"/>
<reference evidence="1" key="2">
    <citation type="submission" date="2023-06" db="EMBL/GenBank/DDBJ databases">
        <authorList>
            <consortium name="Lawrence Berkeley National Laboratory"/>
            <person name="Mondo S.J."/>
            <person name="Hensen N."/>
            <person name="Bonometti L."/>
            <person name="Westerberg I."/>
            <person name="Brannstrom I.O."/>
            <person name="Guillou S."/>
            <person name="Cros-Aarteil S."/>
            <person name="Calhoun S."/>
            <person name="Haridas S."/>
            <person name="Kuo A."/>
            <person name="Pangilinan J."/>
            <person name="Riley R."/>
            <person name="Labutti K."/>
            <person name="Andreopoulos B."/>
            <person name="Lipzen A."/>
            <person name="Chen C."/>
            <person name="Yanf M."/>
            <person name="Daum C."/>
            <person name="Ng V."/>
            <person name="Clum A."/>
            <person name="Steindorff A."/>
            <person name="Ohm R."/>
            <person name="Martin F."/>
            <person name="Silar P."/>
            <person name="Natvig D."/>
            <person name="Lalanne C."/>
            <person name="Gautier V."/>
            <person name="Ament-Velasquez S.L."/>
            <person name="Kruys A."/>
            <person name="Hutchinson M.I."/>
            <person name="Powell A.J."/>
            <person name="Barry K."/>
            <person name="Miller A.N."/>
            <person name="Grigoriev I.V."/>
            <person name="Debuchy R."/>
            <person name="Gladieux P."/>
            <person name="Thoren M.H."/>
            <person name="Johannesson H."/>
        </authorList>
    </citation>
    <scope>NUCLEOTIDE SEQUENCE</scope>
    <source>
        <strain evidence="1">PSN324</strain>
    </source>
</reference>